<sequence>MSSEDDHPLIAGRPPAMDYLTYLTLIEHNLSPELLPVLHRVLQDPELTSNIGWDLVQLLLPLLPASEDCLQDIARLGNPREVVLKVTEALRLIDFAAIEQDEEDEDEALARAADNAIISDDESVAGESSADHATSSKDPLQIMQFNALLSMLSVLHPRIRTKYPSRFLSTSLQAVLSAYDESGPYAGQLTPAVTTFLKTLSGTKRPHLPPRTSSFSVSGSNRVAPAPDPEASKEPPAPAEDGLQKKLLQSFLTHVLEDYMSSFSALDDVPALSWSSRVHERLHPERIIPNKKTIAERFNTEEPLVARTGIVGQLAALSVDLDIDTNDLLAAIKDTNPEPTGLPTEEEPPSAAADIPLAKTGALYLFTARKIGEVIYGLRTDAKDLALFPDHATVLRNFVGFETAMDTGLHADALVDSLLTLGILAVEKNQIGEPAEDEDFIKYLQVTSLLAANNPSPTLRYHAHYLTTTVLRSHPSDLVRLTFIRDTLEHCPYENLKATAVGWIKGETIEANLATLQAGQQAASASSSKPPGHSRTTSTATEGDESIFATPVALATVAPFLFPEITHDLSGPSISEAWQKFKLDLSFYLATLNFYYLLLSAKPLHQVLDIPGLHEGNDVGGSYLFPLRQAVGSFRKSLEGGELKDEEGDQGASLGLGDLNVLEDVLNRVENGVKALNAFKMRVKVTFLLTLGTVTGLALDGDAKRATTTSSSMAAATSITCFTQPFLGWIEQQCDWTTGTNKTGAGRISCQEPCFDTDGQNNEYCKESARCYLKDGEDLDEIGTCYCLCGERHLCESI</sequence>
<feature type="compositionally biased region" description="Polar residues" evidence="1">
    <location>
        <begin position="211"/>
        <end position="221"/>
    </location>
</feature>
<gene>
    <name evidence="2" type="ORF">UCDDS831_g06571</name>
</gene>
<dbReference type="GO" id="GO:0034599">
    <property type="term" value="P:cellular response to oxidative stress"/>
    <property type="evidence" value="ECO:0007669"/>
    <property type="project" value="InterPro"/>
</dbReference>
<dbReference type="Proteomes" id="UP000034182">
    <property type="component" value="Unassembled WGS sequence"/>
</dbReference>
<reference evidence="2 3" key="1">
    <citation type="submission" date="2015-03" db="EMBL/GenBank/DDBJ databases">
        <authorList>
            <person name="Morales-Cruz A."/>
            <person name="Amrine K.C."/>
            <person name="Cantu D."/>
        </authorList>
    </citation>
    <scope>NUCLEOTIDE SEQUENCE [LARGE SCALE GENOMIC DNA]</scope>
    <source>
        <strain evidence="2">DS831</strain>
    </source>
</reference>
<evidence type="ECO:0000256" key="1">
    <source>
        <dbReference type="SAM" id="MobiDB-lite"/>
    </source>
</evidence>
<dbReference type="EMBL" id="LAQI01000160">
    <property type="protein sequence ID" value="KKY17101.1"/>
    <property type="molecule type" value="Genomic_DNA"/>
</dbReference>
<dbReference type="PANTHER" id="PTHR28020">
    <property type="entry name" value="YAP1-BINDING PROTEIN 1-RELATED"/>
    <property type="match status" value="1"/>
</dbReference>
<dbReference type="InterPro" id="IPR040347">
    <property type="entry name" value="YBP1/2"/>
</dbReference>
<name>A0A0G2E437_9PEZI</name>
<dbReference type="Pfam" id="PF08568">
    <property type="entry name" value="Kinetochor_Ybp2"/>
    <property type="match status" value="1"/>
</dbReference>
<dbReference type="AlphaFoldDB" id="A0A0G2E437"/>
<evidence type="ECO:0000313" key="2">
    <source>
        <dbReference type="EMBL" id="KKY17101.1"/>
    </source>
</evidence>
<protein>
    <submittedName>
        <fullName evidence="2">Putative yap-binding protein</fullName>
    </submittedName>
</protein>
<organism evidence="2 3">
    <name type="scientific">Diplodia seriata</name>
    <dbReference type="NCBI Taxonomy" id="420778"/>
    <lineage>
        <taxon>Eukaryota</taxon>
        <taxon>Fungi</taxon>
        <taxon>Dikarya</taxon>
        <taxon>Ascomycota</taxon>
        <taxon>Pezizomycotina</taxon>
        <taxon>Dothideomycetes</taxon>
        <taxon>Dothideomycetes incertae sedis</taxon>
        <taxon>Botryosphaeriales</taxon>
        <taxon>Botryosphaeriaceae</taxon>
        <taxon>Diplodia</taxon>
    </lineage>
</organism>
<accession>A0A0G2E437</accession>
<proteinExistence type="predicted"/>
<dbReference type="PANTHER" id="PTHR28020:SF1">
    <property type="entry name" value="YAP1-BINDING PROTEIN 1-RELATED"/>
    <property type="match status" value="1"/>
</dbReference>
<feature type="region of interest" description="Disordered" evidence="1">
    <location>
        <begin position="202"/>
        <end position="240"/>
    </location>
</feature>
<reference evidence="2 3" key="2">
    <citation type="submission" date="2015-05" db="EMBL/GenBank/DDBJ databases">
        <title>Distinctive expansion of gene families associated with plant cell wall degradation and secondary metabolism in the genomes of grapevine trunk pathogens.</title>
        <authorList>
            <person name="Lawrence D.P."/>
            <person name="Travadon R."/>
            <person name="Rolshausen P.E."/>
            <person name="Baumgartner K."/>
        </authorList>
    </citation>
    <scope>NUCLEOTIDE SEQUENCE [LARGE SCALE GENOMIC DNA]</scope>
    <source>
        <strain evidence="2">DS831</strain>
    </source>
</reference>
<dbReference type="InterPro" id="IPR013877">
    <property type="entry name" value="YAP-bd/ALF4/Glomulin"/>
</dbReference>
<comment type="caution">
    <text evidence="2">The sequence shown here is derived from an EMBL/GenBank/DDBJ whole genome shotgun (WGS) entry which is preliminary data.</text>
</comment>
<evidence type="ECO:0000313" key="3">
    <source>
        <dbReference type="Proteomes" id="UP000034182"/>
    </source>
</evidence>
<dbReference type="GO" id="GO:0005737">
    <property type="term" value="C:cytoplasm"/>
    <property type="evidence" value="ECO:0007669"/>
    <property type="project" value="TreeGrafter"/>
</dbReference>
<feature type="region of interest" description="Disordered" evidence="1">
    <location>
        <begin position="520"/>
        <end position="542"/>
    </location>
</feature>